<evidence type="ECO:0000256" key="1">
    <source>
        <dbReference type="ARBA" id="ARBA00009296"/>
    </source>
</evidence>
<gene>
    <name evidence="7" type="primary">rpmE</name>
    <name evidence="8" type="ORF">UT08_C0003G0105</name>
</gene>
<dbReference type="SUPFAM" id="SSF143800">
    <property type="entry name" value="L28p-like"/>
    <property type="match status" value="1"/>
</dbReference>
<dbReference type="Gene3D" id="4.10.830.30">
    <property type="entry name" value="Ribosomal protein L31"/>
    <property type="match status" value="1"/>
</dbReference>
<comment type="subunit">
    <text evidence="7">Part of the 50S ribosomal subunit.</text>
</comment>
<dbReference type="GO" id="GO:0003735">
    <property type="term" value="F:structural constituent of ribosome"/>
    <property type="evidence" value="ECO:0007669"/>
    <property type="project" value="InterPro"/>
</dbReference>
<evidence type="ECO:0000313" key="9">
    <source>
        <dbReference type="Proteomes" id="UP000034081"/>
    </source>
</evidence>
<dbReference type="PANTHER" id="PTHR33280:SF1">
    <property type="entry name" value="LARGE RIBOSOMAL SUBUNIT PROTEIN BL31C"/>
    <property type="match status" value="1"/>
</dbReference>
<evidence type="ECO:0000256" key="4">
    <source>
        <dbReference type="ARBA" id="ARBA00022980"/>
    </source>
</evidence>
<feature type="binding site" evidence="7">
    <location>
        <position position="17"/>
    </location>
    <ligand>
        <name>Zn(2+)</name>
        <dbReference type="ChEBI" id="CHEBI:29105"/>
    </ligand>
</feature>
<evidence type="ECO:0000256" key="6">
    <source>
        <dbReference type="ARBA" id="ARBA00035687"/>
    </source>
</evidence>
<comment type="caution">
    <text evidence="8">The sequence shown here is derived from an EMBL/GenBank/DDBJ whole genome shotgun (WGS) entry which is preliminary data.</text>
</comment>
<dbReference type="GO" id="GO:0006412">
    <property type="term" value="P:translation"/>
    <property type="evidence" value="ECO:0007669"/>
    <property type="project" value="UniProtKB-UniRule"/>
</dbReference>
<evidence type="ECO:0000256" key="2">
    <source>
        <dbReference type="ARBA" id="ARBA00022730"/>
    </source>
</evidence>
<comment type="similarity">
    <text evidence="1 7">Belongs to the bacterial ribosomal protein bL31 family. Type A subfamily.</text>
</comment>
<keyword evidence="4 7" id="KW-0689">Ribosomal protein</keyword>
<organism evidence="8 9">
    <name type="scientific">Candidatus Woesebacteria bacterium GW2011_GWB1_38_8</name>
    <dbReference type="NCBI Taxonomy" id="1618570"/>
    <lineage>
        <taxon>Bacteria</taxon>
        <taxon>Candidatus Woeseibacteriota</taxon>
    </lineage>
</organism>
<dbReference type="Proteomes" id="UP000034081">
    <property type="component" value="Unassembled WGS sequence"/>
</dbReference>
<evidence type="ECO:0000256" key="7">
    <source>
        <dbReference type="HAMAP-Rule" id="MF_00501"/>
    </source>
</evidence>
<dbReference type="STRING" id="1618570.UT08_C0003G0105"/>
<reference evidence="8 9" key="1">
    <citation type="journal article" date="2015" name="Nature">
        <title>rRNA introns, odd ribosomes, and small enigmatic genomes across a large radiation of phyla.</title>
        <authorList>
            <person name="Brown C.T."/>
            <person name="Hug L.A."/>
            <person name="Thomas B.C."/>
            <person name="Sharon I."/>
            <person name="Castelle C.J."/>
            <person name="Singh A."/>
            <person name="Wilkins M.J."/>
            <person name="Williams K.H."/>
            <person name="Banfield J.F."/>
        </authorList>
    </citation>
    <scope>NUCLEOTIDE SEQUENCE [LARGE SCALE GENOMIC DNA]</scope>
</reference>
<dbReference type="InterPro" id="IPR002150">
    <property type="entry name" value="Ribosomal_bL31"/>
</dbReference>
<dbReference type="PRINTS" id="PR01249">
    <property type="entry name" value="RIBOSOMALL31"/>
</dbReference>
<dbReference type="GO" id="GO:0005840">
    <property type="term" value="C:ribosome"/>
    <property type="evidence" value="ECO:0007669"/>
    <property type="project" value="UniProtKB-KW"/>
</dbReference>
<proteinExistence type="inferred from homology"/>
<feature type="binding site" evidence="7">
    <location>
        <position position="37"/>
    </location>
    <ligand>
        <name>Zn(2+)</name>
        <dbReference type="ChEBI" id="CHEBI:29105"/>
    </ligand>
</feature>
<dbReference type="EMBL" id="LBVL01000003">
    <property type="protein sequence ID" value="KKQ85942.1"/>
    <property type="molecule type" value="Genomic_DNA"/>
</dbReference>
<protein>
    <recommendedName>
        <fullName evidence="6 7">Large ribosomal subunit protein bL31</fullName>
    </recommendedName>
</protein>
<name>A0A0G0L4J3_9BACT</name>
<keyword evidence="3 7" id="KW-0694">RNA-binding</keyword>
<dbReference type="AlphaFoldDB" id="A0A0G0L4J3"/>
<dbReference type="InterPro" id="IPR027491">
    <property type="entry name" value="Ribosomal_bL31_A"/>
</dbReference>
<evidence type="ECO:0000313" key="8">
    <source>
        <dbReference type="EMBL" id="KKQ85942.1"/>
    </source>
</evidence>
<keyword evidence="7" id="KW-0862">Zinc</keyword>
<dbReference type="NCBIfam" id="TIGR00105">
    <property type="entry name" value="L31"/>
    <property type="match status" value="1"/>
</dbReference>
<evidence type="ECO:0000256" key="3">
    <source>
        <dbReference type="ARBA" id="ARBA00022884"/>
    </source>
</evidence>
<feature type="binding site" evidence="7">
    <location>
        <position position="40"/>
    </location>
    <ligand>
        <name>Zn(2+)</name>
        <dbReference type="ChEBI" id="CHEBI:29105"/>
    </ligand>
</feature>
<feature type="binding site" evidence="7">
    <location>
        <position position="19"/>
    </location>
    <ligand>
        <name>Zn(2+)</name>
        <dbReference type="ChEBI" id="CHEBI:29105"/>
    </ligand>
</feature>
<accession>A0A0G0L4J3</accession>
<comment type="function">
    <text evidence="7">Binds the 23S rRNA.</text>
</comment>
<dbReference type="InterPro" id="IPR034704">
    <property type="entry name" value="Ribosomal_bL28/bL31-like_sf"/>
</dbReference>
<dbReference type="NCBIfam" id="NF000612">
    <property type="entry name" value="PRK00019.1"/>
    <property type="match status" value="1"/>
</dbReference>
<evidence type="ECO:0000256" key="5">
    <source>
        <dbReference type="ARBA" id="ARBA00023274"/>
    </source>
</evidence>
<comment type="cofactor">
    <cofactor evidence="7">
        <name>Zn(2+)</name>
        <dbReference type="ChEBI" id="CHEBI:29105"/>
    </cofactor>
    <text evidence="7">Binds 1 zinc ion per subunit.</text>
</comment>
<dbReference type="InterPro" id="IPR042105">
    <property type="entry name" value="Ribosomal_bL31_sf"/>
</dbReference>
<dbReference type="GO" id="GO:0046872">
    <property type="term" value="F:metal ion binding"/>
    <property type="evidence" value="ECO:0007669"/>
    <property type="project" value="UniProtKB-KW"/>
</dbReference>
<sequence>MKANIHPQWFEEAKVTCACGNSFIVGATFPEIRVEVCYNCHPFYTGQMKYVDTAGRVDAFKAKQAQAKVNVISKTEKRRIKKEKKIQRELERPESLAELRKIAKRKTQNGIR</sequence>
<dbReference type="GO" id="GO:0019843">
    <property type="term" value="F:rRNA binding"/>
    <property type="evidence" value="ECO:0007669"/>
    <property type="project" value="UniProtKB-KW"/>
</dbReference>
<dbReference type="PANTHER" id="PTHR33280">
    <property type="entry name" value="50S RIBOSOMAL PROTEIN L31, CHLOROPLASTIC"/>
    <property type="match status" value="1"/>
</dbReference>
<keyword evidence="5 7" id="KW-0687">Ribonucleoprotein</keyword>
<keyword evidence="7" id="KW-0479">Metal-binding</keyword>
<dbReference type="PROSITE" id="PS01143">
    <property type="entry name" value="RIBOSOMAL_L31"/>
    <property type="match status" value="1"/>
</dbReference>
<dbReference type="GO" id="GO:1990904">
    <property type="term" value="C:ribonucleoprotein complex"/>
    <property type="evidence" value="ECO:0007669"/>
    <property type="project" value="UniProtKB-KW"/>
</dbReference>
<keyword evidence="2 7" id="KW-0699">rRNA-binding</keyword>
<dbReference type="PATRIC" id="fig|1618570.3.peg.390"/>
<dbReference type="Pfam" id="PF01197">
    <property type="entry name" value="Ribosomal_L31"/>
    <property type="match status" value="1"/>
</dbReference>
<dbReference type="HAMAP" id="MF_00501">
    <property type="entry name" value="Ribosomal_bL31_1"/>
    <property type="match status" value="1"/>
</dbReference>